<gene>
    <name evidence="2" type="ORF">JI739_23885</name>
</gene>
<organism evidence="2 3">
    <name type="scientific">Ramlibacter aurantiacus</name>
    <dbReference type="NCBI Taxonomy" id="2801330"/>
    <lineage>
        <taxon>Bacteria</taxon>
        <taxon>Pseudomonadati</taxon>
        <taxon>Pseudomonadota</taxon>
        <taxon>Betaproteobacteria</taxon>
        <taxon>Burkholderiales</taxon>
        <taxon>Comamonadaceae</taxon>
        <taxon>Ramlibacter</taxon>
    </lineage>
</organism>
<protein>
    <submittedName>
        <fullName evidence="2">Tripartite tricarboxylate transporter substrate binding protein</fullName>
    </submittedName>
</protein>
<evidence type="ECO:0000313" key="3">
    <source>
        <dbReference type="Proteomes" id="UP000613011"/>
    </source>
</evidence>
<dbReference type="PIRSF" id="PIRSF017082">
    <property type="entry name" value="YflP"/>
    <property type="match status" value="1"/>
</dbReference>
<dbReference type="CDD" id="cd13578">
    <property type="entry name" value="PBP2_Bug27"/>
    <property type="match status" value="1"/>
</dbReference>
<comment type="similarity">
    <text evidence="1">Belongs to the UPF0065 (bug) family.</text>
</comment>
<dbReference type="InterPro" id="IPR005064">
    <property type="entry name" value="BUG"/>
</dbReference>
<keyword evidence="3" id="KW-1185">Reference proteome</keyword>
<sequence>MTQRRQFILQAGAIGSALLLPALGRAQSSNFPNKTVRIVVPLAPGGAADITARTIAQAISGPLGQSVIVENRPGAGGVIAGEAVARADDGHTLLLISSGTAVSEALFNKLPFDTLKDFAPVAQLATFNLGLVVAQDSPFKNLNDLLAYARANPGRLNIGTPQLGTTQHLAGELFKSTANLDAQIVPFNGTPALINALRGKQVDVGVDILGPLMGQIKGNSLRTLAVMGEKREPGLPDVPTVRESGGPLASFNATSWNGLAVPAKTPPAQVERLNKAINEALNQPEVRQKLAELTLQAQPSTPKQLGELLASDIKKWAQVIERAKIPKQ</sequence>
<dbReference type="PANTHER" id="PTHR42928">
    <property type="entry name" value="TRICARBOXYLATE-BINDING PROTEIN"/>
    <property type="match status" value="1"/>
</dbReference>
<name>A0A937D8T7_9BURK</name>
<dbReference type="EMBL" id="JAEQNA010000015">
    <property type="protein sequence ID" value="MBL0423398.1"/>
    <property type="molecule type" value="Genomic_DNA"/>
</dbReference>
<dbReference type="InterPro" id="IPR006311">
    <property type="entry name" value="TAT_signal"/>
</dbReference>
<comment type="caution">
    <text evidence="2">The sequence shown here is derived from an EMBL/GenBank/DDBJ whole genome shotgun (WGS) entry which is preliminary data.</text>
</comment>
<dbReference type="SUPFAM" id="SSF53850">
    <property type="entry name" value="Periplasmic binding protein-like II"/>
    <property type="match status" value="1"/>
</dbReference>
<accession>A0A937D8T7</accession>
<dbReference type="Gene3D" id="3.40.190.150">
    <property type="entry name" value="Bordetella uptake gene, domain 1"/>
    <property type="match status" value="1"/>
</dbReference>
<dbReference type="Pfam" id="PF03401">
    <property type="entry name" value="TctC"/>
    <property type="match status" value="1"/>
</dbReference>
<evidence type="ECO:0000256" key="1">
    <source>
        <dbReference type="ARBA" id="ARBA00006987"/>
    </source>
</evidence>
<proteinExistence type="inferred from homology"/>
<dbReference type="Gene3D" id="3.40.190.10">
    <property type="entry name" value="Periplasmic binding protein-like II"/>
    <property type="match status" value="1"/>
</dbReference>
<dbReference type="RefSeq" id="WP_201686534.1">
    <property type="nucleotide sequence ID" value="NZ_JAEQNA010000015.1"/>
</dbReference>
<dbReference type="PROSITE" id="PS51318">
    <property type="entry name" value="TAT"/>
    <property type="match status" value="1"/>
</dbReference>
<dbReference type="AlphaFoldDB" id="A0A937D8T7"/>
<dbReference type="InterPro" id="IPR042100">
    <property type="entry name" value="Bug_dom1"/>
</dbReference>
<dbReference type="PANTHER" id="PTHR42928:SF5">
    <property type="entry name" value="BLR1237 PROTEIN"/>
    <property type="match status" value="1"/>
</dbReference>
<dbReference type="Proteomes" id="UP000613011">
    <property type="component" value="Unassembled WGS sequence"/>
</dbReference>
<reference evidence="2" key="1">
    <citation type="submission" date="2021-01" db="EMBL/GenBank/DDBJ databases">
        <title>Ramlibacter sp. strain AW1 16S ribosomal RNA gene Genome sequencing and assembly.</title>
        <authorList>
            <person name="Kang M."/>
        </authorList>
    </citation>
    <scope>NUCLEOTIDE SEQUENCE</scope>
    <source>
        <strain evidence="2">AW1</strain>
    </source>
</reference>
<evidence type="ECO:0000313" key="2">
    <source>
        <dbReference type="EMBL" id="MBL0423398.1"/>
    </source>
</evidence>